<evidence type="ECO:0000313" key="1">
    <source>
        <dbReference type="EMBL" id="VVD02603.1"/>
    </source>
</evidence>
<keyword evidence="2" id="KW-1185">Reference proteome</keyword>
<protein>
    <submittedName>
        <fullName evidence="1">Uncharacterized protein</fullName>
    </submittedName>
</protein>
<sequence>MYLVQFVRDALSEDTKGKESLEAFADKKLLEDHSAEFPNHYDAVVSSEMDLFVKSCVDALKPGGRIVITAPSKTLLAKLHLIVLLEDIVKIIPKGLHEYDNRTCTRKNVLPLVKQMEVGELFNSVLCVTSSQT</sequence>
<dbReference type="EMBL" id="FZQP02006177">
    <property type="protein sequence ID" value="VVD02603.1"/>
    <property type="molecule type" value="Genomic_DNA"/>
</dbReference>
<accession>A0A5E4R0A6</accession>
<gene>
    <name evidence="1" type="ORF">LSINAPIS_LOCUS12785</name>
</gene>
<evidence type="ECO:0000313" key="2">
    <source>
        <dbReference type="Proteomes" id="UP000324832"/>
    </source>
</evidence>
<reference evidence="1 2" key="1">
    <citation type="submission" date="2017-07" db="EMBL/GenBank/DDBJ databases">
        <authorList>
            <person name="Talla V."/>
            <person name="Backstrom N."/>
        </authorList>
    </citation>
    <scope>NUCLEOTIDE SEQUENCE [LARGE SCALE GENOMIC DNA]</scope>
</reference>
<dbReference type="Gene3D" id="3.40.50.150">
    <property type="entry name" value="Vaccinia Virus protein VP39"/>
    <property type="match status" value="1"/>
</dbReference>
<name>A0A5E4R0A6_9NEOP</name>
<dbReference type="Proteomes" id="UP000324832">
    <property type="component" value="Unassembled WGS sequence"/>
</dbReference>
<dbReference type="SUPFAM" id="SSF53335">
    <property type="entry name" value="S-adenosyl-L-methionine-dependent methyltransferases"/>
    <property type="match status" value="1"/>
</dbReference>
<organism evidence="1 2">
    <name type="scientific">Leptidea sinapis</name>
    <dbReference type="NCBI Taxonomy" id="189913"/>
    <lineage>
        <taxon>Eukaryota</taxon>
        <taxon>Metazoa</taxon>
        <taxon>Ecdysozoa</taxon>
        <taxon>Arthropoda</taxon>
        <taxon>Hexapoda</taxon>
        <taxon>Insecta</taxon>
        <taxon>Pterygota</taxon>
        <taxon>Neoptera</taxon>
        <taxon>Endopterygota</taxon>
        <taxon>Lepidoptera</taxon>
        <taxon>Glossata</taxon>
        <taxon>Ditrysia</taxon>
        <taxon>Papilionoidea</taxon>
        <taxon>Pieridae</taxon>
        <taxon>Dismorphiinae</taxon>
        <taxon>Leptidea</taxon>
    </lineage>
</organism>
<proteinExistence type="predicted"/>
<dbReference type="InterPro" id="IPR029063">
    <property type="entry name" value="SAM-dependent_MTases_sf"/>
</dbReference>
<dbReference type="AlphaFoldDB" id="A0A5E4R0A6"/>